<accession>A0A379S3D1</accession>
<sequence length="158" mass="18043">MFVSTLSSVDCGWTVKSWLIQHQLMVGGVTLAFLLLTLNYIWVMLLVRRRGKQLERNSVVLHQHERALETARQMSVLGEMTSGFAHELNQPLSAIRHYAQGCLIRLRVEDERHPLLSALDHIDQQAQRGADTLRNLRHWVSQAQGNPCADRRVEGDSH</sequence>
<dbReference type="AlphaFoldDB" id="A0A379S3D1"/>
<feature type="domain" description="Signal transduction histidine kinase dimerisation/phosphoacceptor" evidence="4">
    <location>
        <begin position="76"/>
        <end position="145"/>
    </location>
</feature>
<evidence type="ECO:0000259" key="4">
    <source>
        <dbReference type="SMART" id="SM00388"/>
    </source>
</evidence>
<keyword evidence="3" id="KW-0812">Transmembrane</keyword>
<dbReference type="Proteomes" id="UP000254124">
    <property type="component" value="Unassembled WGS sequence"/>
</dbReference>
<protein>
    <recommendedName>
        <fullName evidence="2">histidine kinase</fullName>
        <ecNumber evidence="2">2.7.13.3</ecNumber>
    </recommendedName>
</protein>
<dbReference type="Gene3D" id="1.10.287.130">
    <property type="match status" value="1"/>
</dbReference>
<name>A0A379S3D1_SALER</name>
<evidence type="ECO:0000256" key="1">
    <source>
        <dbReference type="ARBA" id="ARBA00000085"/>
    </source>
</evidence>
<gene>
    <name evidence="5" type="primary">fixL</name>
    <name evidence="5" type="ORF">NCTC7295_03080</name>
</gene>
<dbReference type="EMBL" id="UGWZ01000001">
    <property type="protein sequence ID" value="SUG15416.1"/>
    <property type="molecule type" value="Genomic_DNA"/>
</dbReference>
<dbReference type="InterPro" id="IPR036097">
    <property type="entry name" value="HisK_dim/P_sf"/>
</dbReference>
<dbReference type="SMART" id="SM00388">
    <property type="entry name" value="HisKA"/>
    <property type="match status" value="1"/>
</dbReference>
<feature type="transmembrane region" description="Helical" evidence="3">
    <location>
        <begin position="24"/>
        <end position="47"/>
    </location>
</feature>
<evidence type="ECO:0000256" key="3">
    <source>
        <dbReference type="SAM" id="Phobius"/>
    </source>
</evidence>
<keyword evidence="3" id="KW-1133">Transmembrane helix</keyword>
<evidence type="ECO:0000313" key="6">
    <source>
        <dbReference type="Proteomes" id="UP000254124"/>
    </source>
</evidence>
<organism evidence="5 6">
    <name type="scientific">Salmonella enterica subsp. arizonae</name>
    <dbReference type="NCBI Taxonomy" id="59203"/>
    <lineage>
        <taxon>Bacteria</taxon>
        <taxon>Pseudomonadati</taxon>
        <taxon>Pseudomonadota</taxon>
        <taxon>Gammaproteobacteria</taxon>
        <taxon>Enterobacterales</taxon>
        <taxon>Enterobacteriaceae</taxon>
        <taxon>Salmonella</taxon>
    </lineage>
</organism>
<reference evidence="5 6" key="1">
    <citation type="submission" date="2018-06" db="EMBL/GenBank/DDBJ databases">
        <authorList>
            <consortium name="Pathogen Informatics"/>
            <person name="Doyle S."/>
        </authorList>
    </citation>
    <scope>NUCLEOTIDE SEQUENCE [LARGE SCALE GENOMIC DNA]</scope>
    <source>
        <strain evidence="5 6">NCTC7295</strain>
    </source>
</reference>
<evidence type="ECO:0000256" key="2">
    <source>
        <dbReference type="ARBA" id="ARBA00012438"/>
    </source>
</evidence>
<proteinExistence type="predicted"/>
<dbReference type="EC" id="2.7.13.3" evidence="2"/>
<keyword evidence="5" id="KW-0808">Transferase</keyword>
<keyword evidence="5" id="KW-0418">Kinase</keyword>
<dbReference type="Pfam" id="PF00512">
    <property type="entry name" value="HisKA"/>
    <property type="match status" value="1"/>
</dbReference>
<comment type="catalytic activity">
    <reaction evidence="1">
        <text>ATP + protein L-histidine = ADP + protein N-phospho-L-histidine.</text>
        <dbReference type="EC" id="2.7.13.3"/>
    </reaction>
</comment>
<dbReference type="CDD" id="cd00082">
    <property type="entry name" value="HisKA"/>
    <property type="match status" value="1"/>
</dbReference>
<dbReference type="SUPFAM" id="SSF47384">
    <property type="entry name" value="Homodimeric domain of signal transducing histidine kinase"/>
    <property type="match status" value="1"/>
</dbReference>
<evidence type="ECO:0000313" key="5">
    <source>
        <dbReference type="EMBL" id="SUG15416.1"/>
    </source>
</evidence>
<dbReference type="InterPro" id="IPR003661">
    <property type="entry name" value="HisK_dim/P_dom"/>
</dbReference>
<keyword evidence="3" id="KW-0472">Membrane</keyword>
<dbReference type="GO" id="GO:0000155">
    <property type="term" value="F:phosphorelay sensor kinase activity"/>
    <property type="evidence" value="ECO:0007669"/>
    <property type="project" value="InterPro"/>
</dbReference>